<dbReference type="PROSITE" id="PS00122">
    <property type="entry name" value="CARBOXYLESTERASE_B_1"/>
    <property type="match status" value="1"/>
</dbReference>
<dbReference type="InterPro" id="IPR019826">
    <property type="entry name" value="Carboxylesterase_B_AS"/>
</dbReference>
<evidence type="ECO:0000259" key="4">
    <source>
        <dbReference type="Pfam" id="PF00135"/>
    </source>
</evidence>
<dbReference type="EMBL" id="FUEG01000011">
    <property type="protein sequence ID" value="SJL10180.1"/>
    <property type="molecule type" value="Genomic_DNA"/>
</dbReference>
<feature type="chain" id="PRO_5011825640" description="Carboxylic ester hydrolase" evidence="3">
    <location>
        <begin position="23"/>
        <end position="546"/>
    </location>
</feature>
<dbReference type="AlphaFoldDB" id="A0A284RN37"/>
<dbReference type="Pfam" id="PF00135">
    <property type="entry name" value="COesterase"/>
    <property type="match status" value="1"/>
</dbReference>
<keyword evidence="6" id="KW-1185">Reference proteome</keyword>
<dbReference type="InterPro" id="IPR029058">
    <property type="entry name" value="AB_hydrolase_fold"/>
</dbReference>
<sequence length="546" mass="58592">MGRYSWLFVVCGLFAWASSVSGGSSDHQHEEVIQTPLGIAEGVVNGSAVRFSVKYASAERWKESEVVSTWSLPNGFTDATKMPLACPQDTLDASAYSEDCLSMVLYVPSDLLVSGCGDAPTFMWTHGGSFTEGFASDYGLDGSIFAVATNSIVAVVQYRLGALGFMAPDGNTNLAVKDMINAMKFLQTIVPSFGGHPSKITLAGQSSGAMMIRTLLAAPSASSLFQSAIIQSDPMNYGFLNVSTQETLQSFYNQLIVCDSADSSCWDSLSIDEILEAQSILYNNASAIDASASFVIPIRPVRDNVLITTPLDSTAKYPPVTKPILITSVLDEAAATIYDLFPDVVPQTSFDAVVSGLLGVDRTTTVASSGYYQSNASDARHLLVKLGTDYVWRCPDWTMARNWASNGGAVYVGLFTVGAHYYSNANIPFCQEDGAVCHSDDIEIVVGFSLAGVLFHRSDFDTCLQFGTVSNPDQAQTNLISQVQQRYKSFLCAGHPNPPGLPKWSAAGKSKVHAYDLGSCGRVKAGACRPAFWGSAVEYDYQVYGL</sequence>
<dbReference type="InterPro" id="IPR002018">
    <property type="entry name" value="CarbesteraseB"/>
</dbReference>
<protein>
    <recommendedName>
        <fullName evidence="3">Carboxylic ester hydrolase</fullName>
        <ecNumber evidence="3">3.1.1.-</ecNumber>
    </recommendedName>
</protein>
<evidence type="ECO:0000256" key="1">
    <source>
        <dbReference type="ARBA" id="ARBA00005964"/>
    </source>
</evidence>
<reference evidence="6" key="1">
    <citation type="journal article" date="2017" name="Nat. Ecol. Evol.">
        <title>Genome expansion and lineage-specific genetic innovations in the forest pathogenic fungi Armillaria.</title>
        <authorList>
            <person name="Sipos G."/>
            <person name="Prasanna A.N."/>
            <person name="Walter M.C."/>
            <person name="O'Connor E."/>
            <person name="Balint B."/>
            <person name="Krizsan K."/>
            <person name="Kiss B."/>
            <person name="Hess J."/>
            <person name="Varga T."/>
            <person name="Slot J."/>
            <person name="Riley R."/>
            <person name="Boka B."/>
            <person name="Rigling D."/>
            <person name="Barry K."/>
            <person name="Lee J."/>
            <person name="Mihaltcheva S."/>
            <person name="LaButti K."/>
            <person name="Lipzen A."/>
            <person name="Waldron R."/>
            <person name="Moloney N.M."/>
            <person name="Sperisen C."/>
            <person name="Kredics L."/>
            <person name="Vagvoelgyi C."/>
            <person name="Patrignani A."/>
            <person name="Fitzpatrick D."/>
            <person name="Nagy I."/>
            <person name="Doyle S."/>
            <person name="Anderson J.B."/>
            <person name="Grigoriev I.V."/>
            <person name="Gueldener U."/>
            <person name="Muensterkoetter M."/>
            <person name="Nagy L.G."/>
        </authorList>
    </citation>
    <scope>NUCLEOTIDE SEQUENCE [LARGE SCALE GENOMIC DNA]</scope>
    <source>
        <strain evidence="6">C18/9</strain>
    </source>
</reference>
<proteinExistence type="inferred from homology"/>
<keyword evidence="2 3" id="KW-0378">Hydrolase</keyword>
<dbReference type="OMA" id="MINAMKF"/>
<dbReference type="OrthoDB" id="408631at2759"/>
<evidence type="ECO:0000313" key="5">
    <source>
        <dbReference type="EMBL" id="SJL10180.1"/>
    </source>
</evidence>
<feature type="domain" description="Carboxylesterase type B" evidence="4">
    <location>
        <begin position="32"/>
        <end position="518"/>
    </location>
</feature>
<dbReference type="STRING" id="47428.A0A284RN37"/>
<organism evidence="5 6">
    <name type="scientific">Armillaria ostoyae</name>
    <name type="common">Armillaria root rot fungus</name>
    <dbReference type="NCBI Taxonomy" id="47428"/>
    <lineage>
        <taxon>Eukaryota</taxon>
        <taxon>Fungi</taxon>
        <taxon>Dikarya</taxon>
        <taxon>Basidiomycota</taxon>
        <taxon>Agaricomycotina</taxon>
        <taxon>Agaricomycetes</taxon>
        <taxon>Agaricomycetidae</taxon>
        <taxon>Agaricales</taxon>
        <taxon>Marasmiineae</taxon>
        <taxon>Physalacriaceae</taxon>
        <taxon>Armillaria</taxon>
    </lineage>
</organism>
<evidence type="ECO:0000256" key="2">
    <source>
        <dbReference type="ARBA" id="ARBA00022801"/>
    </source>
</evidence>
<gene>
    <name evidence="5" type="ORF">ARMOST_13564</name>
</gene>
<feature type="signal peptide" evidence="3">
    <location>
        <begin position="1"/>
        <end position="22"/>
    </location>
</feature>
<name>A0A284RN37_ARMOS</name>
<dbReference type="Gene3D" id="3.40.50.1820">
    <property type="entry name" value="alpha/beta hydrolase"/>
    <property type="match status" value="1"/>
</dbReference>
<dbReference type="GO" id="GO:0016787">
    <property type="term" value="F:hydrolase activity"/>
    <property type="evidence" value="ECO:0007669"/>
    <property type="project" value="UniProtKB-KW"/>
</dbReference>
<evidence type="ECO:0000313" key="6">
    <source>
        <dbReference type="Proteomes" id="UP000219338"/>
    </source>
</evidence>
<keyword evidence="3" id="KW-0732">Signal</keyword>
<dbReference type="Proteomes" id="UP000219338">
    <property type="component" value="Unassembled WGS sequence"/>
</dbReference>
<accession>A0A284RN37</accession>
<dbReference type="PANTHER" id="PTHR45570:SF1">
    <property type="entry name" value="CARBOXYLIC ESTER HYDROLASE"/>
    <property type="match status" value="1"/>
</dbReference>
<dbReference type="EC" id="3.1.1.-" evidence="3"/>
<comment type="similarity">
    <text evidence="1 3">Belongs to the type-B carboxylesterase/lipase family.</text>
</comment>
<dbReference type="SUPFAM" id="SSF53474">
    <property type="entry name" value="alpha/beta-Hydrolases"/>
    <property type="match status" value="1"/>
</dbReference>
<dbReference type="PANTHER" id="PTHR45570">
    <property type="entry name" value="CARBOXYLIC ESTER HYDROLASE"/>
    <property type="match status" value="1"/>
</dbReference>
<evidence type="ECO:0000256" key="3">
    <source>
        <dbReference type="RuleBase" id="RU361235"/>
    </source>
</evidence>